<dbReference type="PIRSF" id="PIRSF000905">
    <property type="entry name" value="Glucose-6-phosphatase"/>
    <property type="match status" value="1"/>
</dbReference>
<evidence type="ECO:0000313" key="11">
    <source>
        <dbReference type="EMBL" id="KAH9587513.1"/>
    </source>
</evidence>
<keyword evidence="6" id="KW-0812">Transmembrane</keyword>
<reference evidence="11" key="2">
    <citation type="journal article" date="2019" name="Gigascience">
        <title>High-quality Schistosoma haematobium genome achieved by single-molecule and long-range sequencing.</title>
        <authorList>
            <person name="Stroehlein A.J."/>
            <person name="Korhonen P.K."/>
            <person name="Chong T.M."/>
            <person name="Lim Y.L."/>
            <person name="Chan K.G."/>
            <person name="Webster B."/>
            <person name="Rollinson D."/>
            <person name="Brindley P.J."/>
            <person name="Gasser R.B."/>
            <person name="Young N.D."/>
        </authorList>
    </citation>
    <scope>NUCLEOTIDE SEQUENCE</scope>
</reference>
<dbReference type="SUPFAM" id="SSF48317">
    <property type="entry name" value="Acid phosphatase/Vanadium-dependent haloperoxidase"/>
    <property type="match status" value="1"/>
</dbReference>
<dbReference type="GO" id="GO:0004346">
    <property type="term" value="F:glucose-6-phosphatase activity"/>
    <property type="evidence" value="ECO:0007669"/>
    <property type="project" value="UniProtKB-EC"/>
</dbReference>
<dbReference type="KEGG" id="shx:MS3_00005225"/>
<evidence type="ECO:0000256" key="5">
    <source>
        <dbReference type="ARBA" id="ARBA00022432"/>
    </source>
</evidence>
<dbReference type="SMART" id="SM00014">
    <property type="entry name" value="acidPPc"/>
    <property type="match status" value="1"/>
</dbReference>
<keyword evidence="5" id="KW-0312">Gluconeogenesis</keyword>
<dbReference type="EC" id="3.1.3.9" evidence="4"/>
<dbReference type="GO" id="GO:0005789">
    <property type="term" value="C:endoplasmic reticulum membrane"/>
    <property type="evidence" value="ECO:0007669"/>
    <property type="project" value="UniProtKB-SubCell"/>
</dbReference>
<evidence type="ECO:0000256" key="3">
    <source>
        <dbReference type="ARBA" id="ARBA00009266"/>
    </source>
</evidence>
<evidence type="ECO:0000256" key="9">
    <source>
        <dbReference type="ARBA" id="ARBA00022989"/>
    </source>
</evidence>
<dbReference type="Gene3D" id="1.20.144.10">
    <property type="entry name" value="Phosphatidic acid phosphatase type 2/haloperoxidase"/>
    <property type="match status" value="1"/>
</dbReference>
<comment type="similarity">
    <text evidence="3">Belongs to the glucose-6-phosphatase family.</text>
</comment>
<evidence type="ECO:0000313" key="12">
    <source>
        <dbReference type="Proteomes" id="UP000471633"/>
    </source>
</evidence>
<evidence type="ECO:0000256" key="1">
    <source>
        <dbReference type="ARBA" id="ARBA00004477"/>
    </source>
</evidence>
<name>A0A6A5D2Y2_SCHHA</name>
<keyword evidence="9" id="KW-1133">Transmembrane helix</keyword>
<comment type="caution">
    <text evidence="11">The sequence shown here is derived from an EMBL/GenBank/DDBJ whole genome shotgun (WGS) entry which is preliminary data.</text>
</comment>
<accession>A0A6A5D2Y2</accession>
<keyword evidence="12" id="KW-1185">Reference proteome</keyword>
<dbReference type="EMBL" id="AMPZ03000003">
    <property type="protein sequence ID" value="KAH9587513.1"/>
    <property type="molecule type" value="Genomic_DNA"/>
</dbReference>
<dbReference type="Proteomes" id="UP000471633">
    <property type="component" value="Unassembled WGS sequence"/>
</dbReference>
<dbReference type="GO" id="GO:0051156">
    <property type="term" value="P:glucose 6-phosphate metabolic process"/>
    <property type="evidence" value="ECO:0007669"/>
    <property type="project" value="TreeGrafter"/>
</dbReference>
<organism evidence="11 12">
    <name type="scientific">Schistosoma haematobium</name>
    <name type="common">Blood fluke</name>
    <dbReference type="NCBI Taxonomy" id="6185"/>
    <lineage>
        <taxon>Eukaryota</taxon>
        <taxon>Metazoa</taxon>
        <taxon>Spiralia</taxon>
        <taxon>Lophotrochozoa</taxon>
        <taxon>Platyhelminthes</taxon>
        <taxon>Trematoda</taxon>
        <taxon>Digenea</taxon>
        <taxon>Strigeidida</taxon>
        <taxon>Schistosomatoidea</taxon>
        <taxon>Schistosomatidae</taxon>
        <taxon>Schistosoma</taxon>
    </lineage>
</organism>
<dbReference type="GeneID" id="24595344"/>
<keyword evidence="10" id="KW-0472">Membrane</keyword>
<evidence type="ECO:0000256" key="10">
    <source>
        <dbReference type="ARBA" id="ARBA00023136"/>
    </source>
</evidence>
<dbReference type="Pfam" id="PF01569">
    <property type="entry name" value="PAP2"/>
    <property type="match status" value="1"/>
</dbReference>
<dbReference type="AlphaFoldDB" id="A0A6A5D2Y2"/>
<comment type="subcellular location">
    <subcellularLocation>
        <location evidence="1">Endoplasmic reticulum membrane</location>
        <topology evidence="1">Multi-pass membrane protein</topology>
    </subcellularLocation>
</comment>
<sequence>MNRIHSNGIQFIHWIQNYERLEPLFTVVSHIGSPNTAYSLTFPTAYYTDPTLGITTILCTALADWLNGILKWMLYGHRPYWWLTLNRSLTDPDLSVKQYPLTCETGPGSPSGHCMVTVASLTPMITYFYHKLKNRNHQRCLITLSCLVFGLIALSRCYLAAHFPHQVILGLISGIAVGLLFSLPGSFLSSKIEVKINWLHVQAVYLLTHPNRLLWLGFCSFMFAYVFSVFLEYGIKVDPNWSINLAQSACLRPEWIHLSTSLMMGFSRIAGTATGLSLGLRLKPTHSKQSVLDTNSLPIILFSLIIVVISTRLMESICNQIISLSTINISDEVMKSHFNMLHLFNSFLQGTICPFITVFIVPTCMNLFHRKYN</sequence>
<evidence type="ECO:0000256" key="8">
    <source>
        <dbReference type="ARBA" id="ARBA00022824"/>
    </source>
</evidence>
<comment type="pathway">
    <text evidence="2">Carbohydrate biosynthesis; gluconeogenesis.</text>
</comment>
<dbReference type="CTD" id="92579"/>
<dbReference type="InterPro" id="IPR016275">
    <property type="entry name" value="Glucose-6-phosphatase"/>
</dbReference>
<dbReference type="OrthoDB" id="6416209at2759"/>
<proteinExistence type="inferred from homology"/>
<dbReference type="InterPro" id="IPR000326">
    <property type="entry name" value="PAP2/HPO"/>
</dbReference>
<keyword evidence="7" id="KW-0378">Hydrolase</keyword>
<evidence type="ECO:0000256" key="4">
    <source>
        <dbReference type="ARBA" id="ARBA00012634"/>
    </source>
</evidence>
<dbReference type="GO" id="GO:0006094">
    <property type="term" value="P:gluconeogenesis"/>
    <property type="evidence" value="ECO:0007669"/>
    <property type="project" value="UniProtKB-UniPathway"/>
</dbReference>
<dbReference type="RefSeq" id="XP_035585738.1">
    <property type="nucleotide sequence ID" value="XM_035731623.2"/>
</dbReference>
<keyword evidence="8" id="KW-0256">Endoplasmic reticulum</keyword>
<dbReference type="PANTHER" id="PTHR12591:SF0">
    <property type="entry name" value="FI19814P1"/>
    <property type="match status" value="1"/>
</dbReference>
<protein>
    <recommendedName>
        <fullName evidence="4">glucose-6-phosphatase</fullName>
        <ecNumber evidence="4">3.1.3.9</ecNumber>
    </recommendedName>
</protein>
<reference evidence="11" key="3">
    <citation type="submission" date="2021-06" db="EMBL/GenBank/DDBJ databases">
        <title>Chromosome-level genome assembly for S. haematobium.</title>
        <authorList>
            <person name="Stroehlein A.J."/>
        </authorList>
    </citation>
    <scope>NUCLEOTIDE SEQUENCE</scope>
</reference>
<evidence type="ECO:0000256" key="6">
    <source>
        <dbReference type="ARBA" id="ARBA00022692"/>
    </source>
</evidence>
<evidence type="ECO:0000256" key="7">
    <source>
        <dbReference type="ARBA" id="ARBA00022801"/>
    </source>
</evidence>
<reference evidence="11" key="1">
    <citation type="journal article" date="2012" name="Nat. Genet.">
        <title>Whole-genome sequence of Schistosoma haematobium.</title>
        <authorList>
            <person name="Young N.D."/>
            <person name="Jex A.R."/>
            <person name="Li B."/>
            <person name="Liu S."/>
            <person name="Yang L."/>
            <person name="Xiong Z."/>
            <person name="Li Y."/>
            <person name="Cantacessi C."/>
            <person name="Hall R.S."/>
            <person name="Xu X."/>
            <person name="Chen F."/>
            <person name="Wu X."/>
            <person name="Zerlotini A."/>
            <person name="Oliveira G."/>
            <person name="Hofmann A."/>
            <person name="Zhang G."/>
            <person name="Fang X."/>
            <person name="Kang Y."/>
            <person name="Campbell B.E."/>
            <person name="Loukas A."/>
            <person name="Ranganathan S."/>
            <person name="Rollinson D."/>
            <person name="Rinaldi G."/>
            <person name="Brindley P.J."/>
            <person name="Yang H."/>
            <person name="Wang J."/>
            <person name="Wang J."/>
            <person name="Gasser R.B."/>
        </authorList>
    </citation>
    <scope>NUCLEOTIDE SEQUENCE</scope>
</reference>
<reference evidence="11" key="4">
    <citation type="journal article" date="2022" name="PLoS Pathog.">
        <title>Chromosome-level genome of Schistosoma haematobium underpins genome-wide explorations of molecular variation.</title>
        <authorList>
            <person name="Stroehlein A.J."/>
            <person name="Korhonen P.K."/>
            <person name="Lee V.V."/>
            <person name="Ralph S.A."/>
            <person name="Mentink-Kane M."/>
            <person name="You H."/>
            <person name="McManus D.P."/>
            <person name="Tchuente L.T."/>
            <person name="Stothard J.R."/>
            <person name="Kaur P."/>
            <person name="Dudchenko O."/>
            <person name="Aiden E.L."/>
            <person name="Yang B."/>
            <person name="Yang H."/>
            <person name="Emery A.M."/>
            <person name="Webster B.L."/>
            <person name="Brindley P.J."/>
            <person name="Rollinson D."/>
            <person name="Chang B.C.H."/>
            <person name="Gasser R.B."/>
            <person name="Young N.D."/>
        </authorList>
    </citation>
    <scope>NUCLEOTIDE SEQUENCE</scope>
</reference>
<dbReference type="InterPro" id="IPR036938">
    <property type="entry name" value="PAP2/HPO_sf"/>
</dbReference>
<dbReference type="PANTHER" id="PTHR12591">
    <property type="entry name" value="GLUCOSE-6-PHOSPHATASE"/>
    <property type="match status" value="1"/>
</dbReference>
<gene>
    <name evidence="11" type="primary">G6PC3</name>
    <name evidence="11" type="ORF">MS3_00005225</name>
</gene>
<evidence type="ECO:0000256" key="2">
    <source>
        <dbReference type="ARBA" id="ARBA00004742"/>
    </source>
</evidence>